<dbReference type="Gene3D" id="1.20.1280.50">
    <property type="match status" value="1"/>
</dbReference>
<dbReference type="SUPFAM" id="SSF81383">
    <property type="entry name" value="F-box domain"/>
    <property type="match status" value="1"/>
</dbReference>
<dbReference type="InterPro" id="IPR055294">
    <property type="entry name" value="FBL60-like"/>
</dbReference>
<organism evidence="2 3">
    <name type="scientific">Capsella rubella</name>
    <dbReference type="NCBI Taxonomy" id="81985"/>
    <lineage>
        <taxon>Eukaryota</taxon>
        <taxon>Viridiplantae</taxon>
        <taxon>Streptophyta</taxon>
        <taxon>Embryophyta</taxon>
        <taxon>Tracheophyta</taxon>
        <taxon>Spermatophyta</taxon>
        <taxon>Magnoliopsida</taxon>
        <taxon>eudicotyledons</taxon>
        <taxon>Gunneridae</taxon>
        <taxon>Pentapetalae</taxon>
        <taxon>rosids</taxon>
        <taxon>malvids</taxon>
        <taxon>Brassicales</taxon>
        <taxon>Brassicaceae</taxon>
        <taxon>Camelineae</taxon>
        <taxon>Capsella</taxon>
    </lineage>
</organism>
<dbReference type="AlphaFoldDB" id="R0H6Q1"/>
<dbReference type="PANTHER" id="PTHR31293:SF12">
    <property type="entry name" value="RNI-LIKE SUPERFAMILY PROTEIN"/>
    <property type="match status" value="1"/>
</dbReference>
<dbReference type="CDD" id="cd22160">
    <property type="entry name" value="F-box_AtFBL13-like"/>
    <property type="match status" value="1"/>
</dbReference>
<evidence type="ECO:0000313" key="3">
    <source>
        <dbReference type="Proteomes" id="UP000029121"/>
    </source>
</evidence>
<evidence type="ECO:0000313" key="2">
    <source>
        <dbReference type="EMBL" id="EOA20505.1"/>
    </source>
</evidence>
<name>R0H6Q1_9BRAS</name>
<dbReference type="EMBL" id="KB870810">
    <property type="protein sequence ID" value="EOA20505.1"/>
    <property type="molecule type" value="Genomic_DNA"/>
</dbReference>
<dbReference type="PANTHER" id="PTHR31293">
    <property type="entry name" value="RNI-LIKE SUPERFAMILY PROTEIN"/>
    <property type="match status" value="1"/>
</dbReference>
<gene>
    <name evidence="2" type="ORF">CARUB_v10000818mg</name>
</gene>
<dbReference type="InterPro" id="IPR001810">
    <property type="entry name" value="F-box_dom"/>
</dbReference>
<dbReference type="InterPro" id="IPR036047">
    <property type="entry name" value="F-box-like_dom_sf"/>
</dbReference>
<dbReference type="InterPro" id="IPR055411">
    <property type="entry name" value="LRR_FXL15/At3g58940/PEG3-like"/>
</dbReference>
<dbReference type="PROSITE" id="PS50181">
    <property type="entry name" value="FBOX"/>
    <property type="match status" value="1"/>
</dbReference>
<reference evidence="3" key="1">
    <citation type="journal article" date="2013" name="Nat. Genet.">
        <title>The Capsella rubella genome and the genomic consequences of rapid mating system evolution.</title>
        <authorList>
            <person name="Slotte T."/>
            <person name="Hazzouri K.M."/>
            <person name="Agren J.A."/>
            <person name="Koenig D."/>
            <person name="Maumus F."/>
            <person name="Guo Y.L."/>
            <person name="Steige K."/>
            <person name="Platts A.E."/>
            <person name="Escobar J.S."/>
            <person name="Newman L.K."/>
            <person name="Wang W."/>
            <person name="Mandakova T."/>
            <person name="Vello E."/>
            <person name="Smith L.M."/>
            <person name="Henz S.R."/>
            <person name="Steffen J."/>
            <person name="Takuno S."/>
            <person name="Brandvain Y."/>
            <person name="Coop G."/>
            <person name="Andolfatto P."/>
            <person name="Hu T.T."/>
            <person name="Blanchette M."/>
            <person name="Clark R.M."/>
            <person name="Quesneville H."/>
            <person name="Nordborg M."/>
            <person name="Gaut B.S."/>
            <person name="Lysak M.A."/>
            <person name="Jenkins J."/>
            <person name="Grimwood J."/>
            <person name="Chapman J."/>
            <person name="Prochnik S."/>
            <person name="Shu S."/>
            <person name="Rokhsar D."/>
            <person name="Schmutz J."/>
            <person name="Weigel D."/>
            <person name="Wright S.I."/>
        </authorList>
    </citation>
    <scope>NUCLEOTIDE SEQUENCE [LARGE SCALE GENOMIC DNA]</scope>
    <source>
        <strain evidence="3">cv. Monte Gargano</strain>
    </source>
</reference>
<dbReference type="OrthoDB" id="1077921at2759"/>
<dbReference type="InterPro" id="IPR053781">
    <property type="entry name" value="F-box_AtFBL13-like"/>
</dbReference>
<dbReference type="Proteomes" id="UP000029121">
    <property type="component" value="Unassembled WGS sequence"/>
</dbReference>
<dbReference type="InterPro" id="IPR006566">
    <property type="entry name" value="FBD"/>
</dbReference>
<dbReference type="Pfam" id="PF00646">
    <property type="entry name" value="F-box"/>
    <property type="match status" value="1"/>
</dbReference>
<evidence type="ECO:0000259" key="1">
    <source>
        <dbReference type="PROSITE" id="PS50181"/>
    </source>
</evidence>
<dbReference type="KEGG" id="crb:17882563"/>
<dbReference type="SMART" id="SM00579">
    <property type="entry name" value="FBD"/>
    <property type="match status" value="1"/>
</dbReference>
<feature type="domain" description="F-box" evidence="1">
    <location>
        <begin position="4"/>
        <end position="41"/>
    </location>
</feature>
<keyword evidence="3" id="KW-1185">Reference proteome</keyword>
<protein>
    <recommendedName>
        <fullName evidence="1">F-box domain-containing protein</fullName>
    </recommendedName>
</protein>
<dbReference type="eggNOG" id="ENOG502QU7K">
    <property type="taxonomic scope" value="Eukaryota"/>
</dbReference>
<proteinExistence type="predicted"/>
<sequence>MSRRDSISNLPDEILGKILSLVPTKVAASTSVLSKRWRNLLGLVDNLCLDDSIVFSCPDEEEAAKIRFLDLVDKICALLSNSPMAMIKKLSLCHVPVTPCRKDIQAFVEPCVNRLIWTAMDCGLLELHLHGDPIHCGFFLDRAFLTSNTLVKLTISGDYYLEVDRVFFPALKSLSLFCVMFDCFNHAKFLDGCPVLEELFITEADQWYPPCSSAYVFNESVKRLVVLIDLPDSNQEHHYLMQIDAPSLVYLDYSGYVFPEYSVCDLNLLVEARLSLKLWESTNDYDYSDTDDDVDDNDEVDFYLDFYDPVPKAAIFGDVTALVASISNITTLHLSPDTLEAFQFCCKFMPVFDNLLNLSIESHKEKGWQIMPLLLKSCPNLHTLVFKGLLHKVTNRCGDACACIPRKQRKIVNEEEELCCLWTCQVKILKISEYGGSFQELDQMRHFLGKLECLETVKVGVGADNNDNITVLRANLLALPRLSSECNIEFI</sequence>
<accession>R0H6Q1</accession>
<dbReference type="Pfam" id="PF24758">
    <property type="entry name" value="LRR_At5g56370"/>
    <property type="match status" value="1"/>
</dbReference>